<gene>
    <name evidence="1" type="ORF">GA0116948_1183</name>
</gene>
<name>A0A1C4FX79_9BACT</name>
<sequence>MTSRSVGSQWLKEKYNLTGYILTHCSFIGSNDSIEVTNKGNIEQVYSRKYATVKDTPLLHLEFSSAKSYCLLTNIFVRTSNCGFDANSKYIRKYK</sequence>
<organism evidence="1 2">
    <name type="scientific">Chitinophaga costaii</name>
    <dbReference type="NCBI Taxonomy" id="1335309"/>
    <lineage>
        <taxon>Bacteria</taxon>
        <taxon>Pseudomonadati</taxon>
        <taxon>Bacteroidota</taxon>
        <taxon>Chitinophagia</taxon>
        <taxon>Chitinophagales</taxon>
        <taxon>Chitinophagaceae</taxon>
        <taxon>Chitinophaga</taxon>
    </lineage>
</organism>
<keyword evidence="2" id="KW-1185">Reference proteome</keyword>
<evidence type="ECO:0000313" key="1">
    <source>
        <dbReference type="EMBL" id="SCC60482.1"/>
    </source>
</evidence>
<dbReference type="STRING" id="1335309.GA0116948_1183"/>
<evidence type="ECO:0000313" key="2">
    <source>
        <dbReference type="Proteomes" id="UP000242818"/>
    </source>
</evidence>
<accession>A0A1C4FX79</accession>
<dbReference type="AlphaFoldDB" id="A0A1C4FX79"/>
<reference evidence="1 2" key="1">
    <citation type="submission" date="2016-08" db="EMBL/GenBank/DDBJ databases">
        <authorList>
            <person name="Seilhamer J.J."/>
        </authorList>
    </citation>
    <scope>NUCLEOTIDE SEQUENCE [LARGE SCALE GENOMIC DNA]</scope>
    <source>
        <strain evidence="1 2">A37T2</strain>
    </source>
</reference>
<dbReference type="Proteomes" id="UP000242818">
    <property type="component" value="Unassembled WGS sequence"/>
</dbReference>
<dbReference type="EMBL" id="FMAR01000018">
    <property type="protein sequence ID" value="SCC60482.1"/>
    <property type="molecule type" value="Genomic_DNA"/>
</dbReference>
<protein>
    <submittedName>
        <fullName evidence="1">Uncharacterized protein</fullName>
    </submittedName>
</protein>
<proteinExistence type="predicted"/>